<evidence type="ECO:0000313" key="11">
    <source>
        <dbReference type="EMBL" id="XBM00339.1"/>
    </source>
</evidence>
<dbReference type="InterPro" id="IPR036019">
    <property type="entry name" value="MscL_channel"/>
</dbReference>
<evidence type="ECO:0000256" key="6">
    <source>
        <dbReference type="ARBA" id="ARBA00022989"/>
    </source>
</evidence>
<sequence length="141" mass="15413">MFKEFREFAMRGNVIDLAVGVVIGAAFGKIVDSLVKDIIMPPLGFLIGKVDFTNMFVTLVEGTKVAGPYETLKAAQDAGAVTLNFGLFINSMISFTIVAFAIFLVVKAMNKMKREEAPAPVVVETPEEIALLREIRDSLKK</sequence>
<dbReference type="PANTHER" id="PTHR30266">
    <property type="entry name" value="MECHANOSENSITIVE CHANNEL MSCL"/>
    <property type="match status" value="1"/>
</dbReference>
<accession>A0AAU7F8Z6</accession>
<dbReference type="InterPro" id="IPR037673">
    <property type="entry name" value="MSC/AndL"/>
</dbReference>
<dbReference type="PROSITE" id="PS01327">
    <property type="entry name" value="MSCL"/>
    <property type="match status" value="1"/>
</dbReference>
<dbReference type="NCBIfam" id="TIGR00220">
    <property type="entry name" value="mscL"/>
    <property type="match status" value="1"/>
</dbReference>
<evidence type="ECO:0000256" key="8">
    <source>
        <dbReference type="ARBA" id="ARBA00023136"/>
    </source>
</evidence>
<dbReference type="GO" id="GO:0005886">
    <property type="term" value="C:plasma membrane"/>
    <property type="evidence" value="ECO:0007669"/>
    <property type="project" value="UniProtKB-SubCell"/>
</dbReference>
<gene>
    <name evidence="10 11" type="primary">mscL</name>
    <name evidence="11" type="ORF">ABHF33_14965</name>
</gene>
<dbReference type="HAMAP" id="MF_00115">
    <property type="entry name" value="MscL"/>
    <property type="match status" value="1"/>
</dbReference>
<keyword evidence="4 10" id="KW-1003">Cell membrane</keyword>
<feature type="transmembrane region" description="Helical" evidence="10">
    <location>
        <begin position="12"/>
        <end position="31"/>
    </location>
</feature>
<evidence type="ECO:0000256" key="1">
    <source>
        <dbReference type="ARBA" id="ARBA00004651"/>
    </source>
</evidence>
<name>A0AAU7F8Z6_9NEIS</name>
<dbReference type="RefSeq" id="WP_348944695.1">
    <property type="nucleotide sequence ID" value="NZ_CP157355.1"/>
</dbReference>
<organism evidence="11">
    <name type="scientific">Chitinibacter mangrovi</name>
    <dbReference type="NCBI Taxonomy" id="3153927"/>
    <lineage>
        <taxon>Bacteria</taxon>
        <taxon>Pseudomonadati</taxon>
        <taxon>Pseudomonadota</taxon>
        <taxon>Betaproteobacteria</taxon>
        <taxon>Neisseriales</taxon>
        <taxon>Chitinibacteraceae</taxon>
        <taxon>Chitinibacter</taxon>
    </lineage>
</organism>
<protein>
    <recommendedName>
        <fullName evidence="10">Large-conductance mechanosensitive channel</fullName>
    </recommendedName>
</protein>
<dbReference type="PRINTS" id="PR01264">
    <property type="entry name" value="MECHCHANNEL"/>
</dbReference>
<comment type="subcellular location">
    <subcellularLocation>
        <location evidence="10">Cell inner membrane</location>
        <topology evidence="10">Multi-pass membrane protein</topology>
    </subcellularLocation>
    <subcellularLocation>
        <location evidence="1">Cell membrane</location>
        <topology evidence="1">Multi-pass membrane protein</topology>
    </subcellularLocation>
</comment>
<keyword evidence="9 10" id="KW-0407">Ion channel</keyword>
<dbReference type="AlphaFoldDB" id="A0AAU7F8Z6"/>
<dbReference type="NCBIfam" id="NF010557">
    <property type="entry name" value="PRK13952.1"/>
    <property type="match status" value="1"/>
</dbReference>
<keyword evidence="7 10" id="KW-0406">Ion transport</keyword>
<dbReference type="InterPro" id="IPR019823">
    <property type="entry name" value="Mechanosensitive_channel_CS"/>
</dbReference>
<dbReference type="Gene3D" id="1.10.1200.120">
    <property type="entry name" value="Large-conductance mechanosensitive channel, MscL, domain 1"/>
    <property type="match status" value="1"/>
</dbReference>
<reference evidence="11" key="1">
    <citation type="submission" date="2024-05" db="EMBL/GenBank/DDBJ databases">
        <authorList>
            <person name="Yang L."/>
            <person name="Pan L."/>
        </authorList>
    </citation>
    <scope>NUCLEOTIDE SEQUENCE</scope>
    <source>
        <strain evidence="11">FCG-7</strain>
    </source>
</reference>
<proteinExistence type="inferred from homology"/>
<comment type="function">
    <text evidence="10">Channel that opens in response to stretch forces in the membrane lipid bilayer. May participate in the regulation of osmotic pressure changes within the cell.</text>
</comment>
<keyword evidence="5 10" id="KW-0812">Transmembrane</keyword>
<dbReference type="SUPFAM" id="SSF81330">
    <property type="entry name" value="Gated mechanosensitive channel"/>
    <property type="match status" value="1"/>
</dbReference>
<dbReference type="KEGG" id="cmav:ABHF33_14965"/>
<evidence type="ECO:0000256" key="2">
    <source>
        <dbReference type="ARBA" id="ARBA00007254"/>
    </source>
</evidence>
<dbReference type="EMBL" id="CP157355">
    <property type="protein sequence ID" value="XBM00339.1"/>
    <property type="molecule type" value="Genomic_DNA"/>
</dbReference>
<evidence type="ECO:0000256" key="3">
    <source>
        <dbReference type="ARBA" id="ARBA00022448"/>
    </source>
</evidence>
<keyword evidence="8 10" id="KW-0472">Membrane</keyword>
<keyword evidence="3 10" id="KW-0813">Transport</keyword>
<dbReference type="GO" id="GO:0008381">
    <property type="term" value="F:mechanosensitive monoatomic ion channel activity"/>
    <property type="evidence" value="ECO:0007669"/>
    <property type="project" value="UniProtKB-UniRule"/>
</dbReference>
<comment type="similarity">
    <text evidence="2 10">Belongs to the MscL family.</text>
</comment>
<dbReference type="NCBIfam" id="NF001843">
    <property type="entry name" value="PRK00567.1-4"/>
    <property type="match status" value="1"/>
</dbReference>
<dbReference type="Pfam" id="PF01741">
    <property type="entry name" value="MscL"/>
    <property type="match status" value="1"/>
</dbReference>
<evidence type="ECO:0000256" key="10">
    <source>
        <dbReference type="HAMAP-Rule" id="MF_00115"/>
    </source>
</evidence>
<evidence type="ECO:0000256" key="4">
    <source>
        <dbReference type="ARBA" id="ARBA00022475"/>
    </source>
</evidence>
<dbReference type="InterPro" id="IPR001185">
    <property type="entry name" value="MS_channel"/>
</dbReference>
<evidence type="ECO:0000256" key="7">
    <source>
        <dbReference type="ARBA" id="ARBA00023065"/>
    </source>
</evidence>
<feature type="transmembrane region" description="Helical" evidence="10">
    <location>
        <begin position="85"/>
        <end position="106"/>
    </location>
</feature>
<keyword evidence="10" id="KW-0997">Cell inner membrane</keyword>
<dbReference type="PANTHER" id="PTHR30266:SF2">
    <property type="entry name" value="LARGE-CONDUCTANCE MECHANOSENSITIVE CHANNEL"/>
    <property type="match status" value="1"/>
</dbReference>
<evidence type="ECO:0000256" key="5">
    <source>
        <dbReference type="ARBA" id="ARBA00022692"/>
    </source>
</evidence>
<keyword evidence="6 10" id="KW-1133">Transmembrane helix</keyword>
<comment type="subunit">
    <text evidence="10">Homopentamer.</text>
</comment>
<evidence type="ECO:0000256" key="9">
    <source>
        <dbReference type="ARBA" id="ARBA00023303"/>
    </source>
</evidence>